<evidence type="ECO:0000256" key="1">
    <source>
        <dbReference type="ARBA" id="ARBA00001961"/>
    </source>
</evidence>
<dbReference type="Gene3D" id="6.10.140.1460">
    <property type="match status" value="1"/>
</dbReference>
<dbReference type="SMART" id="SM00702">
    <property type="entry name" value="P4Hc"/>
    <property type="match status" value="1"/>
</dbReference>
<dbReference type="Gene3D" id="1.25.40.10">
    <property type="entry name" value="Tetratricopeptide repeat domain"/>
    <property type="match status" value="1"/>
</dbReference>
<evidence type="ECO:0000256" key="3">
    <source>
        <dbReference type="ARBA" id="ARBA00004319"/>
    </source>
</evidence>
<dbReference type="Pfam" id="PF08336">
    <property type="entry name" value="P4Ha_N"/>
    <property type="match status" value="1"/>
</dbReference>
<dbReference type="GO" id="GO:0031418">
    <property type="term" value="F:L-ascorbic acid binding"/>
    <property type="evidence" value="ECO:0007669"/>
    <property type="project" value="UniProtKB-KW"/>
</dbReference>
<dbReference type="Gene3D" id="2.60.120.620">
    <property type="entry name" value="q2cbj1_9rhob like domain"/>
    <property type="match status" value="1"/>
</dbReference>
<dbReference type="Pfam" id="PF13640">
    <property type="entry name" value="2OG-FeII_Oxy_3"/>
    <property type="match status" value="1"/>
</dbReference>
<comment type="subcellular location">
    <subcellularLocation>
        <location evidence="3">Endoplasmic reticulum lumen</location>
    </subcellularLocation>
</comment>
<feature type="chain" id="PRO_5037379907" description="procollagen-proline 4-dioxygenase" evidence="13">
    <location>
        <begin position="19"/>
        <end position="534"/>
    </location>
</feature>
<keyword evidence="10" id="KW-0560">Oxidoreductase</keyword>
<reference evidence="16" key="1">
    <citation type="submission" date="2022-11" db="UniProtKB">
        <authorList>
            <consortium name="WormBaseParasite"/>
        </authorList>
    </citation>
    <scope>IDENTIFICATION</scope>
</reference>
<evidence type="ECO:0000256" key="10">
    <source>
        <dbReference type="ARBA" id="ARBA00023002"/>
    </source>
</evidence>
<name>A0A914WPP7_9BILA</name>
<comment type="function">
    <text evidence="2">Catalyzes the post-translational formation of 4-hydroxyproline in -Xaa-Pro-Gly- sequences in collagens and other proteins.</text>
</comment>
<evidence type="ECO:0000256" key="11">
    <source>
        <dbReference type="ARBA" id="ARBA00023004"/>
    </source>
</evidence>
<dbReference type="Proteomes" id="UP000887566">
    <property type="component" value="Unplaced"/>
</dbReference>
<keyword evidence="8" id="KW-0847">Vitamin C</keyword>
<dbReference type="InterPro" id="IPR013547">
    <property type="entry name" value="P4H_N"/>
</dbReference>
<evidence type="ECO:0000256" key="8">
    <source>
        <dbReference type="ARBA" id="ARBA00022896"/>
    </source>
</evidence>
<dbReference type="GO" id="GO:0004656">
    <property type="term" value="F:procollagen-proline 4-dioxygenase activity"/>
    <property type="evidence" value="ECO:0007669"/>
    <property type="project" value="UniProtKB-EC"/>
</dbReference>
<comment type="similarity">
    <text evidence="4">Belongs to the P4HA family.</text>
</comment>
<organism evidence="15 16">
    <name type="scientific">Plectus sambesii</name>
    <dbReference type="NCBI Taxonomy" id="2011161"/>
    <lineage>
        <taxon>Eukaryota</taxon>
        <taxon>Metazoa</taxon>
        <taxon>Ecdysozoa</taxon>
        <taxon>Nematoda</taxon>
        <taxon>Chromadorea</taxon>
        <taxon>Plectida</taxon>
        <taxon>Plectina</taxon>
        <taxon>Plectoidea</taxon>
        <taxon>Plectidae</taxon>
        <taxon>Plectus</taxon>
    </lineage>
</organism>
<evidence type="ECO:0000256" key="4">
    <source>
        <dbReference type="ARBA" id="ARBA00006511"/>
    </source>
</evidence>
<dbReference type="InterPro" id="IPR005123">
    <property type="entry name" value="Oxoglu/Fe-dep_dioxygenase_dom"/>
</dbReference>
<dbReference type="AlphaFoldDB" id="A0A914WPP7"/>
<proteinExistence type="inferred from homology"/>
<dbReference type="SUPFAM" id="SSF48452">
    <property type="entry name" value="TPR-like"/>
    <property type="match status" value="1"/>
</dbReference>
<comment type="cofactor">
    <cofactor evidence="1">
        <name>L-ascorbate</name>
        <dbReference type="ChEBI" id="CHEBI:38290"/>
    </cofactor>
</comment>
<dbReference type="EC" id="1.14.11.2" evidence="5"/>
<evidence type="ECO:0000256" key="2">
    <source>
        <dbReference type="ARBA" id="ARBA00002035"/>
    </source>
</evidence>
<feature type="domain" description="Fe2OG dioxygenase" evidence="14">
    <location>
        <begin position="404"/>
        <end position="519"/>
    </location>
</feature>
<keyword evidence="11" id="KW-0408">Iron</keyword>
<keyword evidence="15" id="KW-1185">Reference proteome</keyword>
<dbReference type="PROSITE" id="PS51471">
    <property type="entry name" value="FE2OG_OXY"/>
    <property type="match status" value="1"/>
</dbReference>
<dbReference type="PANTHER" id="PTHR10869">
    <property type="entry name" value="PROLYL 4-HYDROXYLASE ALPHA SUBUNIT"/>
    <property type="match status" value="1"/>
</dbReference>
<dbReference type="InterPro" id="IPR059068">
    <property type="entry name" value="TPR_P4H"/>
</dbReference>
<dbReference type="InterPro" id="IPR011990">
    <property type="entry name" value="TPR-like_helical_dom_sf"/>
</dbReference>
<keyword evidence="7" id="KW-0256">Endoplasmic reticulum</keyword>
<evidence type="ECO:0000256" key="7">
    <source>
        <dbReference type="ARBA" id="ARBA00022824"/>
    </source>
</evidence>
<evidence type="ECO:0000256" key="13">
    <source>
        <dbReference type="SAM" id="SignalP"/>
    </source>
</evidence>
<dbReference type="InterPro" id="IPR006620">
    <property type="entry name" value="Pro_4_hyd_alph"/>
</dbReference>
<dbReference type="Pfam" id="PF23558">
    <property type="entry name" value="TPR_P4H"/>
    <property type="match status" value="1"/>
</dbReference>
<keyword evidence="9" id="KW-0223">Dioxygenase</keyword>
<evidence type="ECO:0000256" key="9">
    <source>
        <dbReference type="ARBA" id="ARBA00022964"/>
    </source>
</evidence>
<dbReference type="WBParaSite" id="PSAMB.scaffold47size96026.g986.t1">
    <property type="protein sequence ID" value="PSAMB.scaffold47size96026.g986.t1"/>
    <property type="gene ID" value="PSAMB.scaffold47size96026.g986"/>
</dbReference>
<evidence type="ECO:0000313" key="15">
    <source>
        <dbReference type="Proteomes" id="UP000887566"/>
    </source>
</evidence>
<feature type="signal peptide" evidence="13">
    <location>
        <begin position="1"/>
        <end position="18"/>
    </location>
</feature>
<accession>A0A914WPP7</accession>
<protein>
    <recommendedName>
        <fullName evidence="5">procollagen-proline 4-dioxygenase</fullName>
        <ecNumber evidence="5">1.14.11.2</ecNumber>
    </recommendedName>
</protein>
<dbReference type="FunFam" id="1.25.40.10:FF:000006">
    <property type="entry name" value="Prolyl 4-hydroxylase subunit alpha 2"/>
    <property type="match status" value="1"/>
</dbReference>
<dbReference type="GO" id="GO:0005506">
    <property type="term" value="F:iron ion binding"/>
    <property type="evidence" value="ECO:0007669"/>
    <property type="project" value="InterPro"/>
</dbReference>
<evidence type="ECO:0000256" key="5">
    <source>
        <dbReference type="ARBA" id="ARBA00012269"/>
    </source>
</evidence>
<evidence type="ECO:0000259" key="14">
    <source>
        <dbReference type="PROSITE" id="PS51471"/>
    </source>
</evidence>
<evidence type="ECO:0000256" key="6">
    <source>
        <dbReference type="ARBA" id="ARBA00022723"/>
    </source>
</evidence>
<dbReference type="GO" id="GO:0005788">
    <property type="term" value="C:endoplasmic reticulum lumen"/>
    <property type="evidence" value="ECO:0007669"/>
    <property type="project" value="UniProtKB-SubCell"/>
</dbReference>
<dbReference type="InterPro" id="IPR044862">
    <property type="entry name" value="Pro_4_hyd_alph_FE2OG_OXY"/>
</dbReference>
<keyword evidence="6" id="KW-0479">Metal-binding</keyword>
<dbReference type="PANTHER" id="PTHR10869:SF244">
    <property type="entry name" value="PROLYL 4-HYDROXYLASE SUBUNIT ALPHA-2"/>
    <property type="match status" value="1"/>
</dbReference>
<keyword evidence="13" id="KW-0732">Signal</keyword>
<keyword evidence="12" id="KW-0325">Glycoprotein</keyword>
<dbReference type="InterPro" id="IPR045054">
    <property type="entry name" value="P4HA-like"/>
</dbReference>
<evidence type="ECO:0000313" key="16">
    <source>
        <dbReference type="WBParaSite" id="PSAMB.scaffold47size96026.g986.t1"/>
    </source>
</evidence>
<evidence type="ECO:0000256" key="12">
    <source>
        <dbReference type="ARBA" id="ARBA00023180"/>
    </source>
</evidence>
<sequence>MLIRFLCFTAIYSKLAFADLFSSSLQLEQSLMETEANFVRHLSDYIKNENSRLSRLTRILNELKKSDYAVESLAKVDITEKSNPIDAFLGIRRVIRSRSAVLDILFENVAEDILAFLIDAVKPQEEDLLGVTNSLLRLQDTYRLEAKDIANGMIGSFDKTTPMTSDDCFLIGKTAASNTDYYHALPWLSVAKEKMDTEAAAGASVQRTFILNDLYSNISHAMFAQGNVEHALWYIRKLRETDPSHPSASSFHEIWQSFKDSGRKWDGSWESLPPVSNPRPMDGVDVEYEALCRGEAVEKSASEKEKAKLFCFLQQNTPFQILAPMKVEIINHSPYMAIFRGLLIGDEADRFKAMASDKLKSQKSFLDNVSYRVVKTTAFKDSYDEIVARVSKRIGEVTSFSMESAESTSVANYGIGGHYGPHCDVAQPNDLFTNEHNPLSFNKTLQGDRLATVLFYLSTPKAGGATVFFELGVSVPPVKNDALFWFNIKKNGDGDFRSLHASCPVLLGQKWVANKWIHERGQEFRYPCDLSPDV</sequence>